<protein>
    <recommendedName>
        <fullName evidence="6">Pentatricopeptide repeat-containing protein</fullName>
    </recommendedName>
</protein>
<evidence type="ECO:0000256" key="2">
    <source>
        <dbReference type="PROSITE-ProRule" id="PRU00708"/>
    </source>
</evidence>
<dbReference type="EMBL" id="CAMAPF010000976">
    <property type="protein sequence ID" value="CAH9133457.1"/>
    <property type="molecule type" value="Genomic_DNA"/>
</dbReference>
<sequence length="488" mass="53948">MHRPSLILQLRHCARSESPLQGKKLHAQILKTGLDKCSSPSFPNGLINMYGKCLLLKDACQVFDGMCHRDLASWASIFTAHNLSCLPLSTLSIFPNMSLLDGLHPDHFVFASLVKACADLTALRIGKQVHGQLIMSRFSHDDVVKSSLVDMYNKCEAIDHARAVFDSISHKNPISSAAMISGYARNGMWCEAEELFRSSPVKTISTWTALISGMVQSCDFIKAYTLFTEMRKEGVDISDPYILSSLIGASSSLASLDLGKQIHCLVIVFGYESSLFVGNTLVDMYSKCSDLLTSKFIFDHMEMRDVVSWTSIIVAMAQHGKAHDALSLYDNMVLEGFKPNKVTFTGLIYACSHFGLVERGRQLFKSMTEDYGLSPSLQHYTCLLDLLSRSGLLHDAEDLLNKMPFVPDEAAWVALLSACKRHGDSEMGMRVANRILSLGPTEASTCVLLSTVYAGESMWENVSKLREIMASMEVKKEPAYSCVDLSGE</sequence>
<gene>
    <name evidence="3" type="ORF">CEPIT_LOCUS22030</name>
    <name evidence="4" type="ORF">CEPIT_LOCUS32960</name>
</gene>
<comment type="caution">
    <text evidence="3">The sequence shown here is derived from an EMBL/GenBank/DDBJ whole genome shotgun (WGS) entry which is preliminary data.</text>
</comment>
<evidence type="ECO:0000313" key="4">
    <source>
        <dbReference type="EMBL" id="CAH9133457.1"/>
    </source>
</evidence>
<dbReference type="InterPro" id="IPR002885">
    <property type="entry name" value="PPR_rpt"/>
</dbReference>
<accession>A0AAV0EB45</accession>
<dbReference type="EMBL" id="CAMAPF010000543">
    <property type="protein sequence ID" value="CAH9117860.1"/>
    <property type="molecule type" value="Genomic_DNA"/>
</dbReference>
<dbReference type="AlphaFoldDB" id="A0AAV0EB45"/>
<dbReference type="Pfam" id="PF20431">
    <property type="entry name" value="E_motif"/>
    <property type="match status" value="1"/>
</dbReference>
<dbReference type="InterPro" id="IPR046848">
    <property type="entry name" value="E_motif"/>
</dbReference>
<dbReference type="GO" id="GO:0003723">
    <property type="term" value="F:RNA binding"/>
    <property type="evidence" value="ECO:0007669"/>
    <property type="project" value="InterPro"/>
</dbReference>
<evidence type="ECO:0000313" key="5">
    <source>
        <dbReference type="Proteomes" id="UP001152523"/>
    </source>
</evidence>
<proteinExistence type="predicted"/>
<feature type="repeat" description="PPR" evidence="2">
    <location>
        <begin position="203"/>
        <end position="237"/>
    </location>
</feature>
<dbReference type="PANTHER" id="PTHR47926:SF495">
    <property type="entry name" value="DYW DOMAIN-CONTAINING PROTEIN"/>
    <property type="match status" value="1"/>
</dbReference>
<evidence type="ECO:0000256" key="1">
    <source>
        <dbReference type="ARBA" id="ARBA00022737"/>
    </source>
</evidence>
<dbReference type="Pfam" id="PF01535">
    <property type="entry name" value="PPR"/>
    <property type="match status" value="4"/>
</dbReference>
<keyword evidence="1" id="KW-0677">Repeat</keyword>
<dbReference type="InterPro" id="IPR011990">
    <property type="entry name" value="TPR-like_helical_dom_sf"/>
</dbReference>
<dbReference type="PANTHER" id="PTHR47926">
    <property type="entry name" value="PENTATRICOPEPTIDE REPEAT-CONTAINING PROTEIN"/>
    <property type="match status" value="1"/>
</dbReference>
<dbReference type="GO" id="GO:0009451">
    <property type="term" value="P:RNA modification"/>
    <property type="evidence" value="ECO:0007669"/>
    <property type="project" value="InterPro"/>
</dbReference>
<dbReference type="FunFam" id="1.25.40.10:FF:001093">
    <property type="entry name" value="Pentatricopeptide repeat-containing protein At2g34400"/>
    <property type="match status" value="1"/>
</dbReference>
<name>A0AAV0EB45_9ASTE</name>
<keyword evidence="5" id="KW-1185">Reference proteome</keyword>
<evidence type="ECO:0000313" key="3">
    <source>
        <dbReference type="EMBL" id="CAH9117860.1"/>
    </source>
</evidence>
<feature type="repeat" description="PPR" evidence="2">
    <location>
        <begin position="305"/>
        <end position="339"/>
    </location>
</feature>
<dbReference type="NCBIfam" id="TIGR00756">
    <property type="entry name" value="PPR"/>
    <property type="match status" value="3"/>
</dbReference>
<dbReference type="Gene3D" id="1.25.40.10">
    <property type="entry name" value="Tetratricopeptide repeat domain"/>
    <property type="match status" value="3"/>
</dbReference>
<dbReference type="Pfam" id="PF13041">
    <property type="entry name" value="PPR_2"/>
    <property type="match status" value="1"/>
</dbReference>
<evidence type="ECO:0008006" key="6">
    <source>
        <dbReference type="Google" id="ProtNLM"/>
    </source>
</evidence>
<reference evidence="3" key="1">
    <citation type="submission" date="2022-07" db="EMBL/GenBank/DDBJ databases">
        <authorList>
            <person name="Macas J."/>
            <person name="Novak P."/>
            <person name="Neumann P."/>
        </authorList>
    </citation>
    <scope>NUCLEOTIDE SEQUENCE</scope>
</reference>
<organism evidence="3 5">
    <name type="scientific">Cuscuta epithymum</name>
    <dbReference type="NCBI Taxonomy" id="186058"/>
    <lineage>
        <taxon>Eukaryota</taxon>
        <taxon>Viridiplantae</taxon>
        <taxon>Streptophyta</taxon>
        <taxon>Embryophyta</taxon>
        <taxon>Tracheophyta</taxon>
        <taxon>Spermatophyta</taxon>
        <taxon>Magnoliopsida</taxon>
        <taxon>eudicotyledons</taxon>
        <taxon>Gunneridae</taxon>
        <taxon>Pentapetalae</taxon>
        <taxon>asterids</taxon>
        <taxon>lamiids</taxon>
        <taxon>Solanales</taxon>
        <taxon>Convolvulaceae</taxon>
        <taxon>Cuscuteae</taxon>
        <taxon>Cuscuta</taxon>
        <taxon>Cuscuta subgen. Cuscuta</taxon>
    </lineage>
</organism>
<dbReference type="Proteomes" id="UP001152523">
    <property type="component" value="Unassembled WGS sequence"/>
</dbReference>
<dbReference type="PROSITE" id="PS51375">
    <property type="entry name" value="PPR"/>
    <property type="match status" value="2"/>
</dbReference>
<dbReference type="InterPro" id="IPR046960">
    <property type="entry name" value="PPR_At4g14850-like_plant"/>
</dbReference>